<organism evidence="1 2">
    <name type="scientific">Mycobacteroides abscessus</name>
    <dbReference type="NCBI Taxonomy" id="36809"/>
    <lineage>
        <taxon>Bacteria</taxon>
        <taxon>Bacillati</taxon>
        <taxon>Actinomycetota</taxon>
        <taxon>Actinomycetes</taxon>
        <taxon>Mycobacteriales</taxon>
        <taxon>Mycobacteriaceae</taxon>
        <taxon>Mycobacteroides</taxon>
    </lineage>
</organism>
<evidence type="ECO:0000313" key="1">
    <source>
        <dbReference type="EMBL" id="CPV70567.1"/>
    </source>
</evidence>
<reference evidence="1 2" key="1">
    <citation type="submission" date="2015-03" db="EMBL/GenBank/DDBJ databases">
        <authorList>
            <person name="Murphy D."/>
        </authorList>
    </citation>
    <scope>NUCLEOTIDE SEQUENCE [LARGE SCALE GENOMIC DNA]</scope>
    <source>
        <strain evidence="1 2">PAP088</strain>
    </source>
</reference>
<proteinExistence type="predicted"/>
<dbReference type="Proteomes" id="UP000045782">
    <property type="component" value="Unassembled WGS sequence"/>
</dbReference>
<sequence length="114" mass="12375">MLPIQMSLMEQCEFPGSLNDQQFTAFAAESGAWTAPVEPFSELAYEDAPIPRPDATQHRVATPVRTPHRDNAGGNGLIQVGDLRVCEPLPWLKFIGRHHASFGASARTTISSSA</sequence>
<dbReference type="EMBL" id="CSWP01000012">
    <property type="protein sequence ID" value="CPV70567.1"/>
    <property type="molecule type" value="Genomic_DNA"/>
</dbReference>
<protein>
    <submittedName>
        <fullName evidence="1">Uncharacterized protein</fullName>
    </submittedName>
</protein>
<name>A0A0U0ZW76_9MYCO</name>
<evidence type="ECO:0000313" key="2">
    <source>
        <dbReference type="Proteomes" id="UP000045782"/>
    </source>
</evidence>
<dbReference type="AlphaFoldDB" id="A0A0U0ZW76"/>
<gene>
    <name evidence="1" type="ORF">ERS075579_04819</name>
</gene>
<accession>A0A0U0ZW76</accession>